<reference evidence="7" key="1">
    <citation type="submission" date="2022-10" db="EMBL/GenBank/DDBJ databases">
        <title>Genome assembly of Pristionchus species.</title>
        <authorList>
            <person name="Yoshida K."/>
            <person name="Sommer R.J."/>
        </authorList>
    </citation>
    <scope>NUCLEOTIDE SEQUENCE [LARGE SCALE GENOMIC DNA]</scope>
    <source>
        <strain evidence="7">RS5460</strain>
    </source>
</reference>
<dbReference type="Gene3D" id="2.60.40.3330">
    <property type="match status" value="1"/>
</dbReference>
<comment type="caution">
    <text evidence="6">The sequence shown here is derived from an EMBL/GenBank/DDBJ whole genome shotgun (WGS) entry which is preliminary data.</text>
</comment>
<comment type="subcellular location">
    <subcellularLocation>
        <location evidence="1">Secreted</location>
    </subcellularLocation>
</comment>
<dbReference type="EMBL" id="BTRK01000003">
    <property type="protein sequence ID" value="GMR41380.1"/>
    <property type="molecule type" value="Genomic_DNA"/>
</dbReference>
<evidence type="ECO:0000256" key="3">
    <source>
        <dbReference type="ARBA" id="ARBA00022525"/>
    </source>
</evidence>
<evidence type="ECO:0000256" key="1">
    <source>
        <dbReference type="ARBA" id="ARBA00004613"/>
    </source>
</evidence>
<keyword evidence="3" id="KW-0964">Secreted</keyword>
<evidence type="ECO:0000313" key="7">
    <source>
        <dbReference type="Proteomes" id="UP001328107"/>
    </source>
</evidence>
<sequence>MLRLLLLLRLLLTSLFAAVAAKEECYAINGKVECEFGDSRVPSGKIQVDLMDEDSFSSELMGRTWTDEEGCFNVTGCGSDFGPWNAPDPYLKFYHSCPISNGAILEDRRVFDYLSILPIPLPVVKEQGTITIP</sequence>
<dbReference type="InterPro" id="IPR001534">
    <property type="entry name" value="Transthyretin-like"/>
</dbReference>
<proteinExistence type="inferred from homology"/>
<evidence type="ECO:0000256" key="4">
    <source>
        <dbReference type="ARBA" id="ARBA00022729"/>
    </source>
</evidence>
<protein>
    <submittedName>
        <fullName evidence="6">Uncharacterized protein</fullName>
    </submittedName>
</protein>
<dbReference type="InterPro" id="IPR038479">
    <property type="entry name" value="Transthyretin-like_sf"/>
</dbReference>
<dbReference type="PANTHER" id="PTHR21700:SF46">
    <property type="entry name" value="TRANSTHYRETIN-LIKE PROTEIN 52"/>
    <property type="match status" value="1"/>
</dbReference>
<comment type="similarity">
    <text evidence="2">Belongs to the nematode transthyretin-like family.</text>
</comment>
<dbReference type="PANTHER" id="PTHR21700">
    <property type="entry name" value="TRANSTHYRETIN-LIKE FAMILY PROTEIN-RELATED"/>
    <property type="match status" value="1"/>
</dbReference>
<feature type="chain" id="PRO_5043051766" evidence="5">
    <location>
        <begin position="22"/>
        <end position="133"/>
    </location>
</feature>
<evidence type="ECO:0000256" key="5">
    <source>
        <dbReference type="SAM" id="SignalP"/>
    </source>
</evidence>
<dbReference type="Pfam" id="PF01060">
    <property type="entry name" value="TTR-52"/>
    <property type="match status" value="1"/>
</dbReference>
<gene>
    <name evidence="6" type="ORF">PMAYCL1PPCAC_11575</name>
</gene>
<dbReference type="AlphaFoldDB" id="A0AAN4ZPG5"/>
<evidence type="ECO:0000256" key="2">
    <source>
        <dbReference type="ARBA" id="ARBA00010112"/>
    </source>
</evidence>
<dbReference type="Proteomes" id="UP001328107">
    <property type="component" value="Unassembled WGS sequence"/>
</dbReference>
<organism evidence="6 7">
    <name type="scientific">Pristionchus mayeri</name>
    <dbReference type="NCBI Taxonomy" id="1317129"/>
    <lineage>
        <taxon>Eukaryota</taxon>
        <taxon>Metazoa</taxon>
        <taxon>Ecdysozoa</taxon>
        <taxon>Nematoda</taxon>
        <taxon>Chromadorea</taxon>
        <taxon>Rhabditida</taxon>
        <taxon>Rhabditina</taxon>
        <taxon>Diplogasteromorpha</taxon>
        <taxon>Diplogasteroidea</taxon>
        <taxon>Neodiplogasteridae</taxon>
        <taxon>Pristionchus</taxon>
    </lineage>
</organism>
<feature type="signal peptide" evidence="5">
    <location>
        <begin position="1"/>
        <end position="21"/>
    </location>
</feature>
<dbReference type="GO" id="GO:0005576">
    <property type="term" value="C:extracellular region"/>
    <property type="evidence" value="ECO:0007669"/>
    <property type="project" value="UniProtKB-SubCell"/>
</dbReference>
<name>A0AAN4ZPG5_9BILA</name>
<keyword evidence="4 5" id="KW-0732">Signal</keyword>
<accession>A0AAN4ZPG5</accession>
<dbReference type="GO" id="GO:0009986">
    <property type="term" value="C:cell surface"/>
    <property type="evidence" value="ECO:0007669"/>
    <property type="project" value="InterPro"/>
</dbReference>
<keyword evidence="7" id="KW-1185">Reference proteome</keyword>
<evidence type="ECO:0000313" key="6">
    <source>
        <dbReference type="EMBL" id="GMR41380.1"/>
    </source>
</evidence>